<keyword evidence="6" id="KW-0472">Membrane</keyword>
<evidence type="ECO:0000256" key="6">
    <source>
        <dbReference type="ARBA" id="ARBA00023136"/>
    </source>
</evidence>
<comment type="subcellular location">
    <subcellularLocation>
        <location evidence="1">Mitochondrion inner membrane</location>
        <topology evidence="1">Single-pass membrane protein</topology>
    </subcellularLocation>
</comment>
<reference evidence="7" key="1">
    <citation type="submission" date="2022-03" db="EMBL/GenBank/DDBJ databases">
        <authorList>
            <person name="Martin C."/>
        </authorList>
    </citation>
    <scope>NUCLEOTIDE SEQUENCE</scope>
</reference>
<dbReference type="PANTHER" id="PTHR14009">
    <property type="entry name" value="LEUCINE ZIPPER-EF-HAND CONTAINING TRANSMEMBRANE PROTEIN"/>
    <property type="match status" value="1"/>
</dbReference>
<evidence type="ECO:0000256" key="2">
    <source>
        <dbReference type="ARBA" id="ARBA00022692"/>
    </source>
</evidence>
<evidence type="ECO:0000256" key="4">
    <source>
        <dbReference type="ARBA" id="ARBA00022989"/>
    </source>
</evidence>
<gene>
    <name evidence="7" type="ORF">OFUS_LOCUS14070</name>
</gene>
<dbReference type="PANTHER" id="PTHR14009:SF13">
    <property type="entry name" value="LETM1 DOMAIN-CONTAINING PROTEIN 1"/>
    <property type="match status" value="1"/>
</dbReference>
<dbReference type="GO" id="GO:0043022">
    <property type="term" value="F:ribosome binding"/>
    <property type="evidence" value="ECO:0007669"/>
    <property type="project" value="InterPro"/>
</dbReference>
<dbReference type="InterPro" id="IPR033122">
    <property type="entry name" value="LETM1-like_RBD"/>
</dbReference>
<evidence type="ECO:0000256" key="3">
    <source>
        <dbReference type="ARBA" id="ARBA00022792"/>
    </source>
</evidence>
<dbReference type="Pfam" id="PF07766">
    <property type="entry name" value="LETM1_RBD"/>
    <property type="match status" value="1"/>
</dbReference>
<evidence type="ECO:0000313" key="7">
    <source>
        <dbReference type="EMBL" id="CAH1788569.1"/>
    </source>
</evidence>
<dbReference type="GO" id="GO:0030003">
    <property type="term" value="P:intracellular monoatomic cation homeostasis"/>
    <property type="evidence" value="ECO:0007669"/>
    <property type="project" value="TreeGrafter"/>
</dbReference>
<organism evidence="7 8">
    <name type="scientific">Owenia fusiformis</name>
    <name type="common">Polychaete worm</name>
    <dbReference type="NCBI Taxonomy" id="6347"/>
    <lineage>
        <taxon>Eukaryota</taxon>
        <taxon>Metazoa</taxon>
        <taxon>Spiralia</taxon>
        <taxon>Lophotrochozoa</taxon>
        <taxon>Annelida</taxon>
        <taxon>Polychaeta</taxon>
        <taxon>Sedentaria</taxon>
        <taxon>Canalipalpata</taxon>
        <taxon>Sabellida</taxon>
        <taxon>Oweniida</taxon>
        <taxon>Oweniidae</taxon>
        <taxon>Owenia</taxon>
    </lineage>
</organism>
<dbReference type="GO" id="GO:0005743">
    <property type="term" value="C:mitochondrial inner membrane"/>
    <property type="evidence" value="ECO:0007669"/>
    <property type="project" value="UniProtKB-SubCell"/>
</dbReference>
<dbReference type="PROSITE" id="PS51758">
    <property type="entry name" value="LETM1_RBD"/>
    <property type="match status" value="1"/>
</dbReference>
<keyword evidence="4" id="KW-1133">Transmembrane helix</keyword>
<accession>A0A8J1UFX9</accession>
<keyword evidence="8" id="KW-1185">Reference proteome</keyword>
<dbReference type="Proteomes" id="UP000749559">
    <property type="component" value="Unassembled WGS sequence"/>
</dbReference>
<dbReference type="OrthoDB" id="73691at2759"/>
<evidence type="ECO:0000256" key="1">
    <source>
        <dbReference type="ARBA" id="ARBA00004434"/>
    </source>
</evidence>
<protein>
    <submittedName>
        <fullName evidence="7">Uncharacterized protein</fullName>
    </submittedName>
</protein>
<name>A0A8J1UFX9_OWEFU</name>
<dbReference type="InterPro" id="IPR044202">
    <property type="entry name" value="LETM1/MDM38-like"/>
</dbReference>
<sequence length="350" mass="40751">MATGIINRTLFLNTSKLSYSCTYSCVRIYSTEGPHVQPPQPGKVKRKIYDVYLKSLQWVERHLEIKYPKVFKVYKVFKAGTSEFIADTRTYFSVTKQIWGGQELSTFSRKQLEIYREMPECLWTVGPVLAISALPFANYIVFPVAYFFPRQFLSYHFWSTEQKKDFALHYHSQRVAQHKPIIKGLAAKVKKIKDTDSREKLEKILQRIKAKSHPSVDEILAASHLFQEKPLELSHISRPYMRHLAKGMLLHSLLRQKLLQDAVLINYIDRAMQREGIDKLTEEELRSACFTRGLNATRLSKDDMIHYLTQWTTISMEIDETNISLLLHKPVLLAYNHPDNKSIRKALQTS</sequence>
<keyword evidence="5" id="KW-0496">Mitochondrion</keyword>
<evidence type="ECO:0000313" key="8">
    <source>
        <dbReference type="Proteomes" id="UP000749559"/>
    </source>
</evidence>
<comment type="caution">
    <text evidence="7">The sequence shown here is derived from an EMBL/GenBank/DDBJ whole genome shotgun (WGS) entry which is preliminary data.</text>
</comment>
<keyword evidence="2" id="KW-0812">Transmembrane</keyword>
<proteinExistence type="predicted"/>
<dbReference type="EMBL" id="CAIIXF020000007">
    <property type="protein sequence ID" value="CAH1788569.1"/>
    <property type="molecule type" value="Genomic_DNA"/>
</dbReference>
<dbReference type="AlphaFoldDB" id="A0A8J1UFX9"/>
<evidence type="ECO:0000256" key="5">
    <source>
        <dbReference type="ARBA" id="ARBA00023128"/>
    </source>
</evidence>
<keyword evidence="3" id="KW-0999">Mitochondrion inner membrane</keyword>